<organism evidence="5 6">
    <name type="scientific">Humibacillus xanthopallidus</name>
    <dbReference type="NCBI Taxonomy" id="412689"/>
    <lineage>
        <taxon>Bacteria</taxon>
        <taxon>Bacillati</taxon>
        <taxon>Actinomycetota</taxon>
        <taxon>Actinomycetes</taxon>
        <taxon>Micrococcales</taxon>
        <taxon>Intrasporangiaceae</taxon>
        <taxon>Humibacillus</taxon>
    </lineage>
</organism>
<evidence type="ECO:0000256" key="3">
    <source>
        <dbReference type="ARBA" id="ARBA00022679"/>
    </source>
</evidence>
<dbReference type="PANTHER" id="PTHR45947:SF3">
    <property type="entry name" value="SULFOQUINOVOSYL TRANSFERASE SQD2"/>
    <property type="match status" value="1"/>
</dbReference>
<comment type="caution">
    <text evidence="5">The sequence shown here is derived from an EMBL/GenBank/DDBJ whole genome shotgun (WGS) entry which is preliminary data.</text>
</comment>
<dbReference type="AlphaFoldDB" id="A0A543PP87"/>
<dbReference type="InterPro" id="IPR050194">
    <property type="entry name" value="Glycosyltransferase_grp1"/>
</dbReference>
<dbReference type="GO" id="GO:1901137">
    <property type="term" value="P:carbohydrate derivative biosynthetic process"/>
    <property type="evidence" value="ECO:0007669"/>
    <property type="project" value="UniProtKB-ARBA"/>
</dbReference>
<evidence type="ECO:0000313" key="6">
    <source>
        <dbReference type="Proteomes" id="UP000320085"/>
    </source>
</evidence>
<proteinExistence type="predicted"/>
<dbReference type="CDD" id="cd03794">
    <property type="entry name" value="GT4_WbuB-like"/>
    <property type="match status" value="1"/>
</dbReference>
<evidence type="ECO:0000256" key="1">
    <source>
        <dbReference type="ARBA" id="ARBA00021292"/>
    </source>
</evidence>
<dbReference type="InterPro" id="IPR028098">
    <property type="entry name" value="Glyco_trans_4-like_N"/>
</dbReference>
<name>A0A543PP87_9MICO</name>
<dbReference type="Gene3D" id="3.40.50.2000">
    <property type="entry name" value="Glycogen Phosphorylase B"/>
    <property type="match status" value="2"/>
</dbReference>
<evidence type="ECO:0000259" key="4">
    <source>
        <dbReference type="Pfam" id="PF13579"/>
    </source>
</evidence>
<dbReference type="PANTHER" id="PTHR45947">
    <property type="entry name" value="SULFOQUINOVOSYL TRANSFERASE SQD2"/>
    <property type="match status" value="1"/>
</dbReference>
<feature type="domain" description="Glycosyltransferase subfamily 4-like N-terminal" evidence="4">
    <location>
        <begin position="212"/>
        <end position="387"/>
    </location>
</feature>
<reference evidence="5 6" key="1">
    <citation type="submission" date="2019-06" db="EMBL/GenBank/DDBJ databases">
        <title>Sequencing the genomes of 1000 actinobacteria strains.</title>
        <authorList>
            <person name="Klenk H.-P."/>
        </authorList>
    </citation>
    <scope>NUCLEOTIDE SEQUENCE [LARGE SCALE GENOMIC DNA]</scope>
    <source>
        <strain evidence="5 6">DSM 21776</strain>
    </source>
</reference>
<evidence type="ECO:0000313" key="5">
    <source>
        <dbReference type="EMBL" id="TQN45896.1"/>
    </source>
</evidence>
<dbReference type="Proteomes" id="UP000320085">
    <property type="component" value="Unassembled WGS sequence"/>
</dbReference>
<dbReference type="OrthoDB" id="509705at2"/>
<accession>A0A543PP87</accession>
<dbReference type="Pfam" id="PF13579">
    <property type="entry name" value="Glyco_trans_4_4"/>
    <property type="match status" value="1"/>
</dbReference>
<gene>
    <name evidence="5" type="ORF">FHX52_2600</name>
</gene>
<dbReference type="Pfam" id="PF13692">
    <property type="entry name" value="Glyco_trans_1_4"/>
    <property type="match status" value="1"/>
</dbReference>
<dbReference type="EMBL" id="VFQF01000002">
    <property type="protein sequence ID" value="TQN45896.1"/>
    <property type="molecule type" value="Genomic_DNA"/>
</dbReference>
<sequence>MDVEREANSRPPATDLPAGLRVLRNAPTALSTLAIHLVRNPWQAAWVCGRLLPRPALTAAADLAGATALGIVLTAASGRRDAASCLLAVRVGTTRGRARERALAAGAATGLGTGVGTGVGNGMGAVEGEHPTARTAYVLETRGHLLEARALLAAHSGPLVRRHRRWLDGQTAVLRGSALEPLTAPRQGRSRVGQRTSVLHVVTNALPDVQAGYTIRTHGILTAQQASGYRVAAMTPPGHPVTRGRIAAQDKVTRDGVDYLRSLRPLVDVTPGAPDRSLVAHAEAVALQATAVGAEVIHAHSNHLNAQAALIAGRRLDLPVVYEVRGFLEETWRSRGGDPTSDFYRWTRATETRCMELASAVVTLSEGMRDEIVGRGIEPHRVHVVGNCVDDRLVTETPDGASARRDLGIPDDAVVVGTVSTLNAYEGIDQLVAVAALVDDPTVVVLVVGDGPELDRLRTAADRLQDKGVRTRVVLPGRLPRAGALAAQAAIDIFCVPRRPTSVTALVPPLKPVEAMALGRPVVASNLPPLAELLGGTAADASRALAQGAPRGVLVPVGDLAALAATIVDLAGDPARREALGRAGRAHVAARRTWAAAARTYAGIYASLDEGATTGATPAEHRAVRLAS</sequence>
<keyword evidence="3 5" id="KW-0808">Transferase</keyword>
<keyword evidence="2" id="KW-0328">Glycosyltransferase</keyword>
<protein>
    <recommendedName>
        <fullName evidence="1">D-inositol 3-phosphate glycosyltransferase</fullName>
    </recommendedName>
</protein>
<evidence type="ECO:0000256" key="2">
    <source>
        <dbReference type="ARBA" id="ARBA00022676"/>
    </source>
</evidence>
<dbReference type="GO" id="GO:0016758">
    <property type="term" value="F:hexosyltransferase activity"/>
    <property type="evidence" value="ECO:0007669"/>
    <property type="project" value="TreeGrafter"/>
</dbReference>
<dbReference type="SUPFAM" id="SSF53756">
    <property type="entry name" value="UDP-Glycosyltransferase/glycogen phosphorylase"/>
    <property type="match status" value="1"/>
</dbReference>